<dbReference type="EMBL" id="CADIKW010000003">
    <property type="protein sequence ID" value="CAB3857204.1"/>
    <property type="molecule type" value="Genomic_DNA"/>
</dbReference>
<reference evidence="2 3" key="1">
    <citation type="submission" date="2020-04" db="EMBL/GenBank/DDBJ databases">
        <authorList>
            <person name="De Canck E."/>
        </authorList>
    </citation>
    <scope>NUCLEOTIDE SEQUENCE [LARGE SCALE GENOMIC DNA]</scope>
    <source>
        <strain evidence="2 3">LMG 26841</strain>
    </source>
</reference>
<protein>
    <submittedName>
        <fullName evidence="2">Uncharacterized protein</fullName>
    </submittedName>
</protein>
<dbReference type="Pfam" id="PF13332">
    <property type="entry name" value="Fil_haemagg_2"/>
    <property type="match status" value="1"/>
</dbReference>
<gene>
    <name evidence="2" type="ORF">LMG26841_02268</name>
</gene>
<keyword evidence="3" id="KW-1185">Reference proteome</keyword>
<proteinExistence type="predicted"/>
<dbReference type="Proteomes" id="UP000494272">
    <property type="component" value="Unassembled WGS sequence"/>
</dbReference>
<evidence type="ECO:0000256" key="1">
    <source>
        <dbReference type="SAM" id="MobiDB-lite"/>
    </source>
</evidence>
<feature type="compositionally biased region" description="Low complexity" evidence="1">
    <location>
        <begin position="173"/>
        <end position="182"/>
    </location>
</feature>
<sequence length="453" mass="47930">MLALRSGADTSLIGGTGRADRIIASVGKDLRLETLQDASTYDAKQQSIGVKANICVYGYCKSSVSGHVAQGRMNSDFRSASEQAGLKAGDGGFQLDIARNTTLVGAAISSSERAALEGRNALGTRTLDVQDVKNTARYKADQIALSGGYSWGGDGGGAPKKGDAGKADVAANANGQTAGGADNARDPGDKSGASAGLPVVVGASGNASSATRSAISGGNVVIRDEVAQQDLTGLTATQTIAALNRDTSSDTLNALKPIFDKEKIEAGFEIASEAQKQVGQFLETRAREAKALEDALKNEPEGPRRDQGQHLRVRLLQAFGVGPRRPRPDERRLPIRQRTGGPEGGRRRLPVGYRAKHDLGRRGDIQSNAALNRDTSSDTLNALKPIFDEKKIEAGFEIASEAQKQVGQFLEAQARQAKALEDALKNEPEGPRRDQLKQAFEDAKTDDVRLFVP</sequence>
<evidence type="ECO:0000313" key="3">
    <source>
        <dbReference type="Proteomes" id="UP000494272"/>
    </source>
</evidence>
<name>A0A6S7CPT1_9BURK</name>
<dbReference type="GO" id="GO:0003824">
    <property type="term" value="F:catalytic activity"/>
    <property type="evidence" value="ECO:0007669"/>
    <property type="project" value="UniProtKB-ARBA"/>
</dbReference>
<dbReference type="InterPro" id="IPR025157">
    <property type="entry name" value="Hemagglutinin_rpt"/>
</dbReference>
<accession>A0A6S7CPT1</accession>
<feature type="region of interest" description="Disordered" evidence="1">
    <location>
        <begin position="173"/>
        <end position="196"/>
    </location>
</feature>
<organism evidence="2 3">
    <name type="scientific">Achromobacter dolens</name>
    <dbReference type="NCBI Taxonomy" id="1287738"/>
    <lineage>
        <taxon>Bacteria</taxon>
        <taxon>Pseudomonadati</taxon>
        <taxon>Pseudomonadota</taxon>
        <taxon>Betaproteobacteria</taxon>
        <taxon>Burkholderiales</taxon>
        <taxon>Alcaligenaceae</taxon>
        <taxon>Achromobacter</taxon>
    </lineage>
</organism>
<dbReference type="AlphaFoldDB" id="A0A6S7CPT1"/>
<feature type="region of interest" description="Disordered" evidence="1">
    <location>
        <begin position="321"/>
        <end position="350"/>
    </location>
</feature>
<evidence type="ECO:0000313" key="2">
    <source>
        <dbReference type="EMBL" id="CAB3857204.1"/>
    </source>
</evidence>